<evidence type="ECO:0000313" key="1">
    <source>
        <dbReference type="EMBL" id="KAH7850611.1"/>
    </source>
</evidence>
<protein>
    <submittedName>
        <fullName evidence="1">Uncharacterized protein</fullName>
    </submittedName>
</protein>
<gene>
    <name evidence="1" type="ORF">Vadar_000449</name>
</gene>
<evidence type="ECO:0000313" key="2">
    <source>
        <dbReference type="Proteomes" id="UP000828048"/>
    </source>
</evidence>
<keyword evidence="2" id="KW-1185">Reference proteome</keyword>
<reference evidence="1 2" key="1">
    <citation type="journal article" date="2021" name="Hortic Res">
        <title>High-quality reference genome and annotation aids understanding of berry development for evergreen blueberry (Vaccinium darrowii).</title>
        <authorList>
            <person name="Yu J."/>
            <person name="Hulse-Kemp A.M."/>
            <person name="Babiker E."/>
            <person name="Staton M."/>
        </authorList>
    </citation>
    <scope>NUCLEOTIDE SEQUENCE [LARGE SCALE GENOMIC DNA]</scope>
    <source>
        <strain evidence="2">cv. NJ 8807/NJ 8810</strain>
        <tissue evidence="1">Young leaf</tissue>
    </source>
</reference>
<comment type="caution">
    <text evidence="1">The sequence shown here is derived from an EMBL/GenBank/DDBJ whole genome shotgun (WGS) entry which is preliminary data.</text>
</comment>
<dbReference type="Proteomes" id="UP000828048">
    <property type="component" value="Chromosome 8"/>
</dbReference>
<sequence length="236" mass="26468">MQPCIYALTKPSHGICKRVCVFWYDLYSSCAVQAFDFSHQDASFESCYAECDPDLITYNIVLCELSHQSRVAEISELVRVIDQKGLYPDPFSHSALVGGLFKAGEIEMSTKLLLDIISRGCTVDTVMYNICLNIICHKNKSSDSLFVMRNMIEIGFKSNNVTHNTILKGLCKENIDEALELFDCVEWDVNGPDLVSFNTVLSAAYHQGNSPSVEKILDRMDFEGVRRNAVSSKKPV</sequence>
<accession>A0ACB7YB14</accession>
<organism evidence="1 2">
    <name type="scientific">Vaccinium darrowii</name>
    <dbReference type="NCBI Taxonomy" id="229202"/>
    <lineage>
        <taxon>Eukaryota</taxon>
        <taxon>Viridiplantae</taxon>
        <taxon>Streptophyta</taxon>
        <taxon>Embryophyta</taxon>
        <taxon>Tracheophyta</taxon>
        <taxon>Spermatophyta</taxon>
        <taxon>Magnoliopsida</taxon>
        <taxon>eudicotyledons</taxon>
        <taxon>Gunneridae</taxon>
        <taxon>Pentapetalae</taxon>
        <taxon>asterids</taxon>
        <taxon>Ericales</taxon>
        <taxon>Ericaceae</taxon>
        <taxon>Vaccinioideae</taxon>
        <taxon>Vaccinieae</taxon>
        <taxon>Vaccinium</taxon>
    </lineage>
</organism>
<dbReference type="EMBL" id="CM037158">
    <property type="protein sequence ID" value="KAH7850611.1"/>
    <property type="molecule type" value="Genomic_DNA"/>
</dbReference>
<name>A0ACB7YB14_9ERIC</name>
<proteinExistence type="predicted"/>